<evidence type="ECO:0000256" key="9">
    <source>
        <dbReference type="ARBA" id="ARBA00022679"/>
    </source>
</evidence>
<feature type="transmembrane region" description="Helical" evidence="19">
    <location>
        <begin position="133"/>
        <end position="151"/>
    </location>
</feature>
<organism evidence="21 22">
    <name type="scientific">Nocardioides dubius</name>
    <dbReference type="NCBI Taxonomy" id="317019"/>
    <lineage>
        <taxon>Bacteria</taxon>
        <taxon>Bacillati</taxon>
        <taxon>Actinomycetota</taxon>
        <taxon>Actinomycetes</taxon>
        <taxon>Propionibacteriales</taxon>
        <taxon>Nocardioidaceae</taxon>
        <taxon>Nocardioides</taxon>
    </lineage>
</organism>
<feature type="transmembrane region" description="Helical" evidence="19">
    <location>
        <begin position="79"/>
        <end position="95"/>
    </location>
</feature>
<feature type="domain" description="Histidine kinase" evidence="20">
    <location>
        <begin position="197"/>
        <end position="381"/>
    </location>
</feature>
<keyword evidence="9" id="KW-0808">Transferase</keyword>
<evidence type="ECO:0000256" key="17">
    <source>
        <dbReference type="ARBA" id="ARBA00024827"/>
    </source>
</evidence>
<dbReference type="PANTHER" id="PTHR24421">
    <property type="entry name" value="NITRATE/NITRITE SENSOR PROTEIN NARX-RELATED"/>
    <property type="match status" value="1"/>
</dbReference>
<gene>
    <name evidence="21" type="ORF">GCM10009668_33870</name>
</gene>
<keyword evidence="22" id="KW-1185">Reference proteome</keyword>
<evidence type="ECO:0000256" key="10">
    <source>
        <dbReference type="ARBA" id="ARBA00022723"/>
    </source>
</evidence>
<protein>
    <recommendedName>
        <fullName evidence="5">Oxygen sensor histidine kinase NreB</fullName>
        <ecNumber evidence="4">2.7.13.3</ecNumber>
    </recommendedName>
    <alternativeName>
        <fullName evidence="18">Nitrogen regulation protein B</fullName>
    </alternativeName>
</protein>
<evidence type="ECO:0000256" key="4">
    <source>
        <dbReference type="ARBA" id="ARBA00012438"/>
    </source>
</evidence>
<evidence type="ECO:0000256" key="3">
    <source>
        <dbReference type="ARBA" id="ARBA00004496"/>
    </source>
</evidence>
<dbReference type="GO" id="GO:0016301">
    <property type="term" value="F:kinase activity"/>
    <property type="evidence" value="ECO:0007669"/>
    <property type="project" value="UniProtKB-KW"/>
</dbReference>
<evidence type="ECO:0000256" key="12">
    <source>
        <dbReference type="ARBA" id="ARBA00022777"/>
    </source>
</evidence>
<name>A0ABP4EL86_9ACTN</name>
<dbReference type="SMART" id="SM00387">
    <property type="entry name" value="HATPase_c"/>
    <property type="match status" value="1"/>
</dbReference>
<dbReference type="CDD" id="cd16917">
    <property type="entry name" value="HATPase_UhpB-NarQ-NarX-like"/>
    <property type="match status" value="1"/>
</dbReference>
<dbReference type="RefSeq" id="WP_343996036.1">
    <property type="nucleotide sequence ID" value="NZ_BAAALG010000013.1"/>
</dbReference>
<dbReference type="Pfam" id="PF02518">
    <property type="entry name" value="HATPase_c"/>
    <property type="match status" value="1"/>
</dbReference>
<evidence type="ECO:0000256" key="8">
    <source>
        <dbReference type="ARBA" id="ARBA00022553"/>
    </source>
</evidence>
<comment type="catalytic activity">
    <reaction evidence="1">
        <text>ATP + protein L-histidine = ADP + protein N-phospho-L-histidine.</text>
        <dbReference type="EC" id="2.7.13.3"/>
    </reaction>
</comment>
<dbReference type="Pfam" id="PF07730">
    <property type="entry name" value="HisKA_3"/>
    <property type="match status" value="1"/>
</dbReference>
<evidence type="ECO:0000256" key="1">
    <source>
        <dbReference type="ARBA" id="ARBA00000085"/>
    </source>
</evidence>
<evidence type="ECO:0000256" key="6">
    <source>
        <dbReference type="ARBA" id="ARBA00022485"/>
    </source>
</evidence>
<evidence type="ECO:0000256" key="15">
    <source>
        <dbReference type="ARBA" id="ARBA00023012"/>
    </source>
</evidence>
<dbReference type="EMBL" id="BAAALG010000013">
    <property type="protein sequence ID" value="GAA1110460.1"/>
    <property type="molecule type" value="Genomic_DNA"/>
</dbReference>
<evidence type="ECO:0000313" key="22">
    <source>
        <dbReference type="Proteomes" id="UP001501581"/>
    </source>
</evidence>
<proteinExistence type="predicted"/>
<evidence type="ECO:0000256" key="18">
    <source>
        <dbReference type="ARBA" id="ARBA00030800"/>
    </source>
</evidence>
<dbReference type="InterPro" id="IPR003594">
    <property type="entry name" value="HATPase_dom"/>
</dbReference>
<evidence type="ECO:0000256" key="14">
    <source>
        <dbReference type="ARBA" id="ARBA00023004"/>
    </source>
</evidence>
<evidence type="ECO:0000256" key="16">
    <source>
        <dbReference type="ARBA" id="ARBA00023014"/>
    </source>
</evidence>
<evidence type="ECO:0000256" key="5">
    <source>
        <dbReference type="ARBA" id="ARBA00017322"/>
    </source>
</evidence>
<keyword evidence="8" id="KW-0597">Phosphoprotein</keyword>
<evidence type="ECO:0000256" key="19">
    <source>
        <dbReference type="SAM" id="Phobius"/>
    </source>
</evidence>
<keyword evidence="19" id="KW-0812">Transmembrane</keyword>
<dbReference type="InterPro" id="IPR005467">
    <property type="entry name" value="His_kinase_dom"/>
</dbReference>
<dbReference type="InterPro" id="IPR055558">
    <property type="entry name" value="DUF7134"/>
</dbReference>
<evidence type="ECO:0000256" key="11">
    <source>
        <dbReference type="ARBA" id="ARBA00022741"/>
    </source>
</evidence>
<evidence type="ECO:0000256" key="7">
    <source>
        <dbReference type="ARBA" id="ARBA00022490"/>
    </source>
</evidence>
<comment type="function">
    <text evidence="17">Member of the two-component regulatory system NreB/NreC involved in the control of dissimilatory nitrate/nitrite reduction in response to oxygen. NreB functions as a direct oxygen sensor histidine kinase which is autophosphorylated, in the absence of oxygen, probably at the conserved histidine residue, and transfers its phosphate group probably to a conserved aspartate residue of NreC. NreB/NreC activates the expression of the nitrate (narGHJI) and nitrite (nir) reductase operons, as well as the putative nitrate transporter gene narT.</text>
</comment>
<comment type="caution">
    <text evidence="21">The sequence shown here is derived from an EMBL/GenBank/DDBJ whole genome shotgun (WGS) entry which is preliminary data.</text>
</comment>
<feature type="transmembrane region" description="Helical" evidence="19">
    <location>
        <begin position="101"/>
        <end position="121"/>
    </location>
</feature>
<evidence type="ECO:0000259" key="20">
    <source>
        <dbReference type="PROSITE" id="PS50109"/>
    </source>
</evidence>
<dbReference type="PRINTS" id="PR00344">
    <property type="entry name" value="BCTRLSENSOR"/>
</dbReference>
<accession>A0ABP4EL86</accession>
<sequence>MARPPRRLGPRGQRAFDVALAAALALPAVLVFPFGAMTWPENLLSLAMTVPLLWRRTHPVAVMAVVSLAHFLQLQLTDLPIYGQIGFPFAVYAIARHATAFWSWVGLGISQLGAVLASIDWLLGFDSLDLRNFVAYLVPLSLVGLVSWLFGNLARTRHEYVAALLDRGERLEREADQQVALAAADERARIAREMHDVVAHGLSVIVVQADGARYAVSDPVATETLTTIAATGRESLTEMRRMLGLLRSEESGVRPQPVLADVVHLIAEARAGGVAVEAELPDPLPPVSDGVGLSVYRIVQEALTNVRKHAGPAARVNVSLAVSAEQVTLAVLDDGNGASAADDGRGLGLLGMRERTGAHGGTLAAGPRPGGGFAVSARIPL</sequence>
<dbReference type="SUPFAM" id="SSF55874">
    <property type="entry name" value="ATPase domain of HSP90 chaperone/DNA topoisomerase II/histidine kinase"/>
    <property type="match status" value="1"/>
</dbReference>
<keyword evidence="19" id="KW-0472">Membrane</keyword>
<keyword evidence="14" id="KW-0408">Iron</keyword>
<keyword evidence="15" id="KW-0902">Two-component regulatory system</keyword>
<keyword evidence="6" id="KW-0004">4Fe-4S</keyword>
<dbReference type="Pfam" id="PF23539">
    <property type="entry name" value="DUF7134"/>
    <property type="match status" value="1"/>
</dbReference>
<keyword evidence="19" id="KW-1133">Transmembrane helix</keyword>
<keyword evidence="7" id="KW-0963">Cytoplasm</keyword>
<keyword evidence="16" id="KW-0411">Iron-sulfur</keyword>
<dbReference type="InterPro" id="IPR011712">
    <property type="entry name" value="Sig_transdc_His_kin_sub3_dim/P"/>
</dbReference>
<dbReference type="EC" id="2.7.13.3" evidence="4"/>
<comment type="cofactor">
    <cofactor evidence="2">
        <name>[4Fe-4S] cluster</name>
        <dbReference type="ChEBI" id="CHEBI:49883"/>
    </cofactor>
</comment>
<dbReference type="InterPro" id="IPR004358">
    <property type="entry name" value="Sig_transdc_His_kin-like_C"/>
</dbReference>
<dbReference type="InterPro" id="IPR036890">
    <property type="entry name" value="HATPase_C_sf"/>
</dbReference>
<keyword evidence="10" id="KW-0479">Metal-binding</keyword>
<evidence type="ECO:0000256" key="13">
    <source>
        <dbReference type="ARBA" id="ARBA00022840"/>
    </source>
</evidence>
<dbReference type="Proteomes" id="UP001501581">
    <property type="component" value="Unassembled WGS sequence"/>
</dbReference>
<keyword evidence="13" id="KW-0067">ATP-binding</keyword>
<evidence type="ECO:0000313" key="21">
    <source>
        <dbReference type="EMBL" id="GAA1110460.1"/>
    </source>
</evidence>
<dbReference type="InterPro" id="IPR050482">
    <property type="entry name" value="Sensor_HK_TwoCompSys"/>
</dbReference>
<dbReference type="Gene3D" id="1.20.5.1930">
    <property type="match status" value="1"/>
</dbReference>
<reference evidence="22" key="1">
    <citation type="journal article" date="2019" name="Int. J. Syst. Evol. Microbiol.">
        <title>The Global Catalogue of Microorganisms (GCM) 10K type strain sequencing project: providing services to taxonomists for standard genome sequencing and annotation.</title>
        <authorList>
            <consortium name="The Broad Institute Genomics Platform"/>
            <consortium name="The Broad Institute Genome Sequencing Center for Infectious Disease"/>
            <person name="Wu L."/>
            <person name="Ma J."/>
        </authorList>
    </citation>
    <scope>NUCLEOTIDE SEQUENCE [LARGE SCALE GENOMIC DNA]</scope>
    <source>
        <strain evidence="22">JCM 13008</strain>
    </source>
</reference>
<keyword evidence="11" id="KW-0547">Nucleotide-binding</keyword>
<dbReference type="PROSITE" id="PS50109">
    <property type="entry name" value="HIS_KIN"/>
    <property type="match status" value="1"/>
</dbReference>
<comment type="subcellular location">
    <subcellularLocation>
        <location evidence="3">Cytoplasm</location>
    </subcellularLocation>
</comment>
<evidence type="ECO:0000256" key="2">
    <source>
        <dbReference type="ARBA" id="ARBA00001966"/>
    </source>
</evidence>
<dbReference type="PANTHER" id="PTHR24421:SF10">
    <property type="entry name" value="NITRATE_NITRITE SENSOR PROTEIN NARQ"/>
    <property type="match status" value="1"/>
</dbReference>
<feature type="transmembrane region" description="Helical" evidence="19">
    <location>
        <begin position="15"/>
        <end position="36"/>
    </location>
</feature>
<keyword evidence="12 21" id="KW-0418">Kinase</keyword>
<dbReference type="Gene3D" id="3.30.565.10">
    <property type="entry name" value="Histidine kinase-like ATPase, C-terminal domain"/>
    <property type="match status" value="1"/>
</dbReference>